<name>A0ABD1EQ57_HYPHA</name>
<dbReference type="Proteomes" id="UP001566132">
    <property type="component" value="Unassembled WGS sequence"/>
</dbReference>
<proteinExistence type="predicted"/>
<evidence type="ECO:0000313" key="2">
    <source>
        <dbReference type="Proteomes" id="UP001566132"/>
    </source>
</evidence>
<comment type="caution">
    <text evidence="1">The sequence shown here is derived from an EMBL/GenBank/DDBJ whole genome shotgun (WGS) entry which is preliminary data.</text>
</comment>
<dbReference type="AlphaFoldDB" id="A0ABD1EQ57"/>
<gene>
    <name evidence="1" type="ORF">ABEB36_006210</name>
</gene>
<evidence type="ECO:0000313" key="1">
    <source>
        <dbReference type="EMBL" id="KAL1500765.1"/>
    </source>
</evidence>
<accession>A0ABD1EQ57</accession>
<keyword evidence="2" id="KW-1185">Reference proteome</keyword>
<dbReference type="EMBL" id="JBDJPC010000005">
    <property type="protein sequence ID" value="KAL1500765.1"/>
    <property type="molecule type" value="Genomic_DNA"/>
</dbReference>
<reference evidence="1 2" key="1">
    <citation type="submission" date="2024-05" db="EMBL/GenBank/DDBJ databases">
        <title>Genetic variation in Jamaican populations of the coffee berry borer (Hypothenemus hampei).</title>
        <authorList>
            <person name="Errbii M."/>
            <person name="Myrie A."/>
        </authorList>
    </citation>
    <scope>NUCLEOTIDE SEQUENCE [LARGE SCALE GENOMIC DNA]</scope>
    <source>
        <strain evidence="1">JA-Hopewell-2020-01-JO</strain>
        <tissue evidence="1">Whole body</tissue>
    </source>
</reference>
<protein>
    <submittedName>
        <fullName evidence="1">Uncharacterized protein</fullName>
    </submittedName>
</protein>
<organism evidence="1 2">
    <name type="scientific">Hypothenemus hampei</name>
    <name type="common">Coffee berry borer</name>
    <dbReference type="NCBI Taxonomy" id="57062"/>
    <lineage>
        <taxon>Eukaryota</taxon>
        <taxon>Metazoa</taxon>
        <taxon>Ecdysozoa</taxon>
        <taxon>Arthropoda</taxon>
        <taxon>Hexapoda</taxon>
        <taxon>Insecta</taxon>
        <taxon>Pterygota</taxon>
        <taxon>Neoptera</taxon>
        <taxon>Endopterygota</taxon>
        <taxon>Coleoptera</taxon>
        <taxon>Polyphaga</taxon>
        <taxon>Cucujiformia</taxon>
        <taxon>Curculionidae</taxon>
        <taxon>Scolytinae</taxon>
        <taxon>Hypothenemus</taxon>
    </lineage>
</organism>
<sequence>MQKEIVKNPWEISYGDLPDVTERTQQAHHRDFQVHNAPSEKRIAPSKVCSAGTSRGIIYHKEHLIFFKRIMANLNNPELFFQ</sequence>